<evidence type="ECO:0000256" key="1">
    <source>
        <dbReference type="ARBA" id="ARBA00038101"/>
    </source>
</evidence>
<dbReference type="Pfam" id="PF08238">
    <property type="entry name" value="Sel1"/>
    <property type="match status" value="3"/>
</dbReference>
<reference evidence="3 4" key="1">
    <citation type="journal article" date="2012" name="Genome Biol.">
        <title>Genome and low-iron response of an oceanic diatom adapted to chronic iron limitation.</title>
        <authorList>
            <person name="Lommer M."/>
            <person name="Specht M."/>
            <person name="Roy A.S."/>
            <person name="Kraemer L."/>
            <person name="Andreson R."/>
            <person name="Gutowska M.A."/>
            <person name="Wolf J."/>
            <person name="Bergner S.V."/>
            <person name="Schilhabel M.B."/>
            <person name="Klostermeier U.C."/>
            <person name="Beiko R.G."/>
            <person name="Rosenstiel P."/>
            <person name="Hippler M."/>
            <person name="Laroche J."/>
        </authorList>
    </citation>
    <scope>NUCLEOTIDE SEQUENCE [LARGE SCALE GENOMIC DNA]</scope>
    <source>
        <strain evidence="3 4">CCMP1005</strain>
    </source>
</reference>
<proteinExistence type="inferred from homology"/>
<dbReference type="OrthoDB" id="27934at2759"/>
<protein>
    <recommendedName>
        <fullName evidence="5">RING-type domain-containing protein</fullName>
    </recommendedName>
</protein>
<dbReference type="GO" id="GO:0036503">
    <property type="term" value="P:ERAD pathway"/>
    <property type="evidence" value="ECO:0007669"/>
    <property type="project" value="TreeGrafter"/>
</dbReference>
<accession>K0SQ76</accession>
<gene>
    <name evidence="3" type="ORF">THAOC_19104</name>
</gene>
<dbReference type="EMBL" id="AGNL01020967">
    <property type="protein sequence ID" value="EJK60522.1"/>
    <property type="molecule type" value="Genomic_DNA"/>
</dbReference>
<feature type="compositionally biased region" description="Basic and acidic residues" evidence="2">
    <location>
        <begin position="362"/>
        <end position="373"/>
    </location>
</feature>
<dbReference type="SUPFAM" id="SSF81901">
    <property type="entry name" value="HCP-like"/>
    <property type="match status" value="1"/>
</dbReference>
<dbReference type="GO" id="GO:0005789">
    <property type="term" value="C:endoplasmic reticulum membrane"/>
    <property type="evidence" value="ECO:0007669"/>
    <property type="project" value="TreeGrafter"/>
</dbReference>
<dbReference type="PANTHER" id="PTHR11102">
    <property type="entry name" value="SEL-1-LIKE PROTEIN"/>
    <property type="match status" value="1"/>
</dbReference>
<dbReference type="InterPro" id="IPR006597">
    <property type="entry name" value="Sel1-like"/>
</dbReference>
<comment type="similarity">
    <text evidence="1">Belongs to the sel-1 family.</text>
</comment>
<feature type="region of interest" description="Disordered" evidence="2">
    <location>
        <begin position="359"/>
        <end position="380"/>
    </location>
</feature>
<organism evidence="3 4">
    <name type="scientific">Thalassiosira oceanica</name>
    <name type="common">Marine diatom</name>
    <dbReference type="NCBI Taxonomy" id="159749"/>
    <lineage>
        <taxon>Eukaryota</taxon>
        <taxon>Sar</taxon>
        <taxon>Stramenopiles</taxon>
        <taxon>Ochrophyta</taxon>
        <taxon>Bacillariophyta</taxon>
        <taxon>Coscinodiscophyceae</taxon>
        <taxon>Thalassiosirophycidae</taxon>
        <taxon>Thalassiosirales</taxon>
        <taxon>Thalassiosiraceae</taxon>
        <taxon>Thalassiosira</taxon>
    </lineage>
</organism>
<feature type="region of interest" description="Disordered" evidence="2">
    <location>
        <begin position="11"/>
        <end position="30"/>
    </location>
</feature>
<evidence type="ECO:0000313" key="3">
    <source>
        <dbReference type="EMBL" id="EJK60522.1"/>
    </source>
</evidence>
<evidence type="ECO:0000313" key="4">
    <source>
        <dbReference type="Proteomes" id="UP000266841"/>
    </source>
</evidence>
<evidence type="ECO:0000256" key="2">
    <source>
        <dbReference type="SAM" id="MobiDB-lite"/>
    </source>
</evidence>
<dbReference type="InterPro" id="IPR050767">
    <property type="entry name" value="Sel1_AlgK"/>
</dbReference>
<comment type="caution">
    <text evidence="3">The sequence shown here is derived from an EMBL/GenBank/DDBJ whole genome shotgun (WGS) entry which is preliminary data.</text>
</comment>
<keyword evidence="4" id="KW-1185">Reference proteome</keyword>
<dbReference type="InterPro" id="IPR011990">
    <property type="entry name" value="TPR-like_helical_dom_sf"/>
</dbReference>
<dbReference type="Gene3D" id="1.25.40.10">
    <property type="entry name" value="Tetratricopeptide repeat domain"/>
    <property type="match status" value="1"/>
</dbReference>
<dbReference type="PANTHER" id="PTHR11102:SF147">
    <property type="entry name" value="SEL1L ADAPTOR SUBUNIT OF ERAD E3 UBIQUITIN LIGASE"/>
    <property type="match status" value="1"/>
</dbReference>
<dbReference type="Proteomes" id="UP000266841">
    <property type="component" value="Unassembled WGS sequence"/>
</dbReference>
<dbReference type="SMART" id="SM00671">
    <property type="entry name" value="SEL1"/>
    <property type="match status" value="3"/>
</dbReference>
<evidence type="ECO:0008006" key="5">
    <source>
        <dbReference type="Google" id="ProtNLM"/>
    </source>
</evidence>
<name>K0SQ76_THAOC</name>
<dbReference type="AlphaFoldDB" id="K0SQ76"/>
<sequence length="380" mass="40387">MFVFGSAAAAKADAGSDDGGGRGKASSATDEAPRFAFDASFLPAVTATPTANDDHAPAAAGGFKFNVPPSQPAAAATEGKDTAPLFGSTFKSSQEVGVGVKTQTKHEVATDGGSGEQGAPIAMQSSVASTAGHLPRFVTEEELMSSGHELPEGYSCPLCCLPIALPVEKHSKLEPCCLKTVCDGCVLASAKRGMGNMCAFCRTATPDDDQARLTLVRKRVHAKDPVATKCLANAYYYGNHGLQQDLPRAIELWTEAASLGEWNAHYRLGCIYYIGDGVEQNKGKAIRHLQHAAIHGFPESRFMLGLHEYENGNYELAVQHSVISAKMGYEDSLNGIKAMFTKGYATKAQYAKALKGYQTASEETKSPQREEAKAYFNGSD</sequence>